<sequence>MMMVFQANQARVPLFGVVACLSYPIRKARELEAIENLDKAYHPITEEVVHYYNDHFPRIMLEFYITKRVLVESKNEPSRLPTPLIVAGDVILTGKRTGKSWLTVPLDLLVVLPVERVVSFTCVHDYKSGTRAHCYK</sequence>
<gene>
    <name evidence="1" type="ORF">Golax_009074</name>
</gene>
<reference evidence="1 2" key="1">
    <citation type="journal article" date="2019" name="Genome Biol. Evol.">
        <title>Insights into the evolution of the New World diploid cottons (Gossypium, subgenus Houzingenia) based on genome sequencing.</title>
        <authorList>
            <person name="Grover C.E."/>
            <person name="Arick M.A. 2nd"/>
            <person name="Thrash A."/>
            <person name="Conover J.L."/>
            <person name="Sanders W.S."/>
            <person name="Peterson D.G."/>
            <person name="Frelichowski J.E."/>
            <person name="Scheffler J.A."/>
            <person name="Scheffler B.E."/>
            <person name="Wendel J.F."/>
        </authorList>
    </citation>
    <scope>NUCLEOTIDE SEQUENCE [LARGE SCALE GENOMIC DNA]</scope>
    <source>
        <strain evidence="1">4</strain>
        <tissue evidence="1">Leaf</tissue>
    </source>
</reference>
<proteinExistence type="predicted"/>
<organism evidence="1 2">
    <name type="scientific">Gossypium laxum</name>
    <dbReference type="NCBI Taxonomy" id="34288"/>
    <lineage>
        <taxon>Eukaryota</taxon>
        <taxon>Viridiplantae</taxon>
        <taxon>Streptophyta</taxon>
        <taxon>Embryophyta</taxon>
        <taxon>Tracheophyta</taxon>
        <taxon>Spermatophyta</taxon>
        <taxon>Magnoliopsida</taxon>
        <taxon>eudicotyledons</taxon>
        <taxon>Gunneridae</taxon>
        <taxon>Pentapetalae</taxon>
        <taxon>rosids</taxon>
        <taxon>malvids</taxon>
        <taxon>Malvales</taxon>
        <taxon>Malvaceae</taxon>
        <taxon>Malvoideae</taxon>
        <taxon>Gossypium</taxon>
    </lineage>
</organism>
<keyword evidence="2" id="KW-1185">Reference proteome</keyword>
<comment type="caution">
    <text evidence="1">The sequence shown here is derived from an EMBL/GenBank/DDBJ whole genome shotgun (WGS) entry which is preliminary data.</text>
</comment>
<name>A0A7J9ABW6_9ROSI</name>
<evidence type="ECO:0000313" key="1">
    <source>
        <dbReference type="EMBL" id="MBA0721548.1"/>
    </source>
</evidence>
<dbReference type="EMBL" id="JABEZV010000009">
    <property type="protein sequence ID" value="MBA0721548.1"/>
    <property type="molecule type" value="Genomic_DNA"/>
</dbReference>
<dbReference type="Proteomes" id="UP000593574">
    <property type="component" value="Unassembled WGS sequence"/>
</dbReference>
<accession>A0A7J9ABW6</accession>
<evidence type="ECO:0000313" key="2">
    <source>
        <dbReference type="Proteomes" id="UP000593574"/>
    </source>
</evidence>
<dbReference type="AlphaFoldDB" id="A0A7J9ABW6"/>
<protein>
    <submittedName>
        <fullName evidence="1">Uncharacterized protein</fullName>
    </submittedName>
</protein>